<evidence type="ECO:0000256" key="1">
    <source>
        <dbReference type="ARBA" id="ARBA00008312"/>
    </source>
</evidence>
<dbReference type="CDD" id="cd06195">
    <property type="entry name" value="FNR1"/>
    <property type="match status" value="1"/>
</dbReference>
<organism evidence="6 7">
    <name type="scientific">Thiobacillus denitrificans</name>
    <dbReference type="NCBI Taxonomy" id="36861"/>
    <lineage>
        <taxon>Bacteria</taxon>
        <taxon>Pseudomonadati</taxon>
        <taxon>Pseudomonadota</taxon>
        <taxon>Betaproteobacteria</taxon>
        <taxon>Nitrosomonadales</taxon>
        <taxon>Thiobacillaceae</taxon>
        <taxon>Thiobacillus</taxon>
    </lineage>
</organism>
<name>A0A119CWY7_THIDE</name>
<dbReference type="InterPro" id="IPR017927">
    <property type="entry name" value="FAD-bd_FR_type"/>
</dbReference>
<dbReference type="EMBL" id="LDUG01000016">
    <property type="protein sequence ID" value="KVW97338.1"/>
    <property type="molecule type" value="Genomic_DNA"/>
</dbReference>
<dbReference type="Gene3D" id="3.40.50.80">
    <property type="entry name" value="Nucleotide-binding domain of ferredoxin-NADP reductase (FNR) module"/>
    <property type="match status" value="1"/>
</dbReference>
<reference evidence="6 7" key="1">
    <citation type="journal article" date="2015" name="Appl. Environ. Microbiol.">
        <title>Aerobic and Anaerobic Thiosulfate Oxidation by a Cold-Adapted, Subglacial Chemoautotroph.</title>
        <authorList>
            <person name="Harrold Z.R."/>
            <person name="Skidmore M.L."/>
            <person name="Hamilton T.L."/>
            <person name="Desch L."/>
            <person name="Amada K."/>
            <person name="van Gelder W."/>
            <person name="Glover K."/>
            <person name="Roden E.E."/>
            <person name="Boyd E.S."/>
        </authorList>
    </citation>
    <scope>NUCLEOTIDE SEQUENCE [LARGE SCALE GENOMIC DNA]</scope>
    <source>
        <strain evidence="6 7">RG</strain>
    </source>
</reference>
<keyword evidence="3" id="KW-0547">Nucleotide-binding</keyword>
<protein>
    <recommendedName>
        <fullName evidence="2">ferredoxin--NADP(+) reductase</fullName>
        <ecNumber evidence="2">1.18.1.2</ecNumber>
    </recommendedName>
</protein>
<dbReference type="PRINTS" id="PR00371">
    <property type="entry name" value="FPNCR"/>
</dbReference>
<dbReference type="GO" id="GO:0042167">
    <property type="term" value="P:heme catabolic process"/>
    <property type="evidence" value="ECO:0007669"/>
    <property type="project" value="TreeGrafter"/>
</dbReference>
<comment type="caution">
    <text evidence="6">The sequence shown here is derived from an EMBL/GenBank/DDBJ whole genome shotgun (WGS) entry which is preliminary data.</text>
</comment>
<dbReference type="PATRIC" id="fig|36861.3.peg.323"/>
<evidence type="ECO:0000256" key="2">
    <source>
        <dbReference type="ARBA" id="ARBA00013223"/>
    </source>
</evidence>
<evidence type="ECO:0000259" key="5">
    <source>
        <dbReference type="PROSITE" id="PS51384"/>
    </source>
</evidence>
<dbReference type="InterPro" id="IPR017938">
    <property type="entry name" value="Riboflavin_synthase-like_b-brl"/>
</dbReference>
<evidence type="ECO:0000256" key="4">
    <source>
        <dbReference type="ARBA" id="ARBA00047776"/>
    </source>
</evidence>
<dbReference type="InterPro" id="IPR001709">
    <property type="entry name" value="Flavoprot_Pyr_Nucl_cyt_Rdtase"/>
</dbReference>
<dbReference type="OrthoDB" id="9784483at2"/>
<dbReference type="GO" id="GO:0004324">
    <property type="term" value="F:ferredoxin-NADP+ reductase activity"/>
    <property type="evidence" value="ECO:0007669"/>
    <property type="project" value="UniProtKB-EC"/>
</dbReference>
<dbReference type="AlphaFoldDB" id="A0A119CWY7"/>
<feature type="domain" description="FAD-binding FR-type" evidence="5">
    <location>
        <begin position="1"/>
        <end position="101"/>
    </location>
</feature>
<dbReference type="Gene3D" id="2.40.30.10">
    <property type="entry name" value="Translation factors"/>
    <property type="match status" value="1"/>
</dbReference>
<dbReference type="PANTHER" id="PTHR47878">
    <property type="entry name" value="OXIDOREDUCTASE FAD/NAD(P)-BINDING DOMAIN PROTEIN"/>
    <property type="match status" value="1"/>
</dbReference>
<dbReference type="Pfam" id="PF00175">
    <property type="entry name" value="NAD_binding_1"/>
    <property type="match status" value="1"/>
</dbReference>
<accession>A0A119CWY7</accession>
<comment type="similarity">
    <text evidence="1">Belongs to the ferredoxin--NADP reductase type 1 family.</text>
</comment>
<gene>
    <name evidence="6" type="ORF">ABW22_04350</name>
</gene>
<dbReference type="InterPro" id="IPR001433">
    <property type="entry name" value="OxRdtase_FAD/NAD-bd"/>
</dbReference>
<evidence type="ECO:0000256" key="3">
    <source>
        <dbReference type="ARBA" id="ARBA00022741"/>
    </source>
</evidence>
<comment type="catalytic activity">
    <reaction evidence="4">
        <text>2 reduced [2Fe-2S]-[ferredoxin] + NADP(+) + H(+) = 2 oxidized [2Fe-2S]-[ferredoxin] + NADPH</text>
        <dbReference type="Rhea" id="RHEA:20125"/>
        <dbReference type="Rhea" id="RHEA-COMP:10000"/>
        <dbReference type="Rhea" id="RHEA-COMP:10001"/>
        <dbReference type="ChEBI" id="CHEBI:15378"/>
        <dbReference type="ChEBI" id="CHEBI:33737"/>
        <dbReference type="ChEBI" id="CHEBI:33738"/>
        <dbReference type="ChEBI" id="CHEBI:57783"/>
        <dbReference type="ChEBI" id="CHEBI:58349"/>
        <dbReference type="EC" id="1.18.1.2"/>
    </reaction>
</comment>
<dbReference type="SUPFAM" id="SSF63380">
    <property type="entry name" value="Riboflavin synthase domain-like"/>
    <property type="match status" value="1"/>
</dbReference>
<dbReference type="Proteomes" id="UP000064243">
    <property type="component" value="Unassembled WGS sequence"/>
</dbReference>
<dbReference type="PROSITE" id="PS51384">
    <property type="entry name" value="FAD_FR"/>
    <property type="match status" value="1"/>
</dbReference>
<dbReference type="GO" id="GO:0034599">
    <property type="term" value="P:cellular response to oxidative stress"/>
    <property type="evidence" value="ECO:0007669"/>
    <property type="project" value="TreeGrafter"/>
</dbReference>
<dbReference type="RefSeq" id="WP_059752287.1">
    <property type="nucleotide sequence ID" value="NZ_LDUG01000016.1"/>
</dbReference>
<dbReference type="Pfam" id="PF00970">
    <property type="entry name" value="FAD_binding_6"/>
    <property type="match status" value="1"/>
</dbReference>
<dbReference type="GO" id="GO:0000166">
    <property type="term" value="F:nucleotide binding"/>
    <property type="evidence" value="ECO:0007669"/>
    <property type="project" value="UniProtKB-KW"/>
</dbReference>
<dbReference type="InterPro" id="IPR033892">
    <property type="entry name" value="FNR_bac"/>
</dbReference>
<evidence type="ECO:0000313" key="6">
    <source>
        <dbReference type="EMBL" id="KVW97338.1"/>
    </source>
</evidence>
<proteinExistence type="inferred from homology"/>
<sequence length="248" mass="27790">MPYSEQTVQSVRPWSDKTFSFTLSRPQDFAFENGEFVTIGLKREGKLVARAYSIVSTADRDHLEFLSIHVPDGPLTSQLVHIRPGDNVWVNSKATGSLTLNHVLPGRTLYLLATGTGLAPFMSLIRDAGLYTRFENVVLVHSVRTVAELAYRDEIESQDNAQLYYVPTVTREAFPTPERGGDLFRSGMLSQRLGLPVPDPEQDRVMICGNPAMTRELTHYLKDSGWTLTNHRGVGNFTTEVAFVIHHE</sequence>
<dbReference type="PANTHER" id="PTHR47878:SF2">
    <property type="entry name" value="OXIDOREDUCTASE FAD_NAD(P)-BINDING DOMAIN PROTEIN"/>
    <property type="match status" value="1"/>
</dbReference>
<keyword evidence="7" id="KW-1185">Reference proteome</keyword>
<dbReference type="EC" id="1.18.1.2" evidence="2"/>
<dbReference type="SUPFAM" id="SSF52343">
    <property type="entry name" value="Ferredoxin reductase-like, C-terminal NADP-linked domain"/>
    <property type="match status" value="1"/>
</dbReference>
<evidence type="ECO:0000313" key="7">
    <source>
        <dbReference type="Proteomes" id="UP000064243"/>
    </source>
</evidence>
<dbReference type="InterPro" id="IPR039261">
    <property type="entry name" value="FNR_nucleotide-bd"/>
</dbReference>
<dbReference type="InterPro" id="IPR008333">
    <property type="entry name" value="Cbr1-like_FAD-bd_dom"/>
</dbReference>
<dbReference type="InterPro" id="IPR051930">
    <property type="entry name" value="FNR_type-1"/>
</dbReference>